<protein>
    <submittedName>
        <fullName evidence="1">Uncharacterized protein</fullName>
    </submittedName>
</protein>
<evidence type="ECO:0000313" key="1">
    <source>
        <dbReference type="EMBL" id="CEG39661.1"/>
    </source>
</evidence>
<sequence length="62" mass="7327">MTFVGILAQDLSPYRFIPTNSFFLSHWWQHALTLLSLGWVELVTPHVAFSRFQIETWLYLNS</sequence>
<dbReference type="AlphaFoldDB" id="A0A0P1AGB5"/>
<organism evidence="1 2">
    <name type="scientific">Plasmopara halstedii</name>
    <name type="common">Downy mildew of sunflower</name>
    <dbReference type="NCBI Taxonomy" id="4781"/>
    <lineage>
        <taxon>Eukaryota</taxon>
        <taxon>Sar</taxon>
        <taxon>Stramenopiles</taxon>
        <taxon>Oomycota</taxon>
        <taxon>Peronosporomycetes</taxon>
        <taxon>Peronosporales</taxon>
        <taxon>Peronosporaceae</taxon>
        <taxon>Plasmopara</taxon>
    </lineage>
</organism>
<keyword evidence="2" id="KW-1185">Reference proteome</keyword>
<dbReference type="Proteomes" id="UP000054928">
    <property type="component" value="Unassembled WGS sequence"/>
</dbReference>
<accession>A0A0P1AGB5</accession>
<dbReference type="EMBL" id="CCYD01000435">
    <property type="protein sequence ID" value="CEG39661.1"/>
    <property type="molecule type" value="Genomic_DNA"/>
</dbReference>
<evidence type="ECO:0000313" key="2">
    <source>
        <dbReference type="Proteomes" id="UP000054928"/>
    </source>
</evidence>
<dbReference type="GeneID" id="36410426"/>
<proteinExistence type="predicted"/>
<reference evidence="2" key="1">
    <citation type="submission" date="2014-09" db="EMBL/GenBank/DDBJ databases">
        <authorList>
            <person name="Sharma Rahul"/>
            <person name="Thines Marco"/>
        </authorList>
    </citation>
    <scope>NUCLEOTIDE SEQUENCE [LARGE SCALE GENOMIC DNA]</scope>
</reference>
<name>A0A0P1AGB5_PLAHL</name>
<dbReference type="RefSeq" id="XP_024576030.1">
    <property type="nucleotide sequence ID" value="XM_024725232.2"/>
</dbReference>